<dbReference type="Gene3D" id="3.40.50.1240">
    <property type="entry name" value="Phosphoglycerate mutase-like"/>
    <property type="match status" value="1"/>
</dbReference>
<accession>A0A9P6NHL7</accession>
<reference evidence="4" key="1">
    <citation type="submission" date="2013-11" db="EMBL/GenBank/DDBJ databases">
        <title>Genome sequence of the fusiform rust pathogen reveals effectors for host alternation and coevolution with pine.</title>
        <authorList>
            <consortium name="DOE Joint Genome Institute"/>
            <person name="Smith K."/>
            <person name="Pendleton A."/>
            <person name="Kubisiak T."/>
            <person name="Anderson C."/>
            <person name="Salamov A."/>
            <person name="Aerts A."/>
            <person name="Riley R."/>
            <person name="Clum A."/>
            <person name="Lindquist E."/>
            <person name="Ence D."/>
            <person name="Campbell M."/>
            <person name="Kronenberg Z."/>
            <person name="Feau N."/>
            <person name="Dhillon B."/>
            <person name="Hamelin R."/>
            <person name="Burleigh J."/>
            <person name="Smith J."/>
            <person name="Yandell M."/>
            <person name="Nelson C."/>
            <person name="Grigoriev I."/>
            <person name="Davis J."/>
        </authorList>
    </citation>
    <scope>NUCLEOTIDE SEQUENCE</scope>
    <source>
        <strain evidence="4">G11</strain>
    </source>
</reference>
<dbReference type="CDD" id="cd07061">
    <property type="entry name" value="HP_HAP_like"/>
    <property type="match status" value="1"/>
</dbReference>
<evidence type="ECO:0000256" key="3">
    <source>
        <dbReference type="SAM" id="SignalP"/>
    </source>
</evidence>
<dbReference type="InterPro" id="IPR033379">
    <property type="entry name" value="Acid_Pase_AS"/>
</dbReference>
<dbReference type="EMBL" id="MU167299">
    <property type="protein sequence ID" value="KAG0144274.1"/>
    <property type="molecule type" value="Genomic_DNA"/>
</dbReference>
<dbReference type="InterPro" id="IPR029033">
    <property type="entry name" value="His_PPase_superfam"/>
</dbReference>
<feature type="chain" id="PRO_5040286137" description="Phosphoglycerate mutase-like protein" evidence="3">
    <location>
        <begin position="21"/>
        <end position="548"/>
    </location>
</feature>
<evidence type="ECO:0008006" key="6">
    <source>
        <dbReference type="Google" id="ProtNLM"/>
    </source>
</evidence>
<feature type="region of interest" description="Disordered" evidence="2">
    <location>
        <begin position="76"/>
        <end position="96"/>
    </location>
</feature>
<proteinExistence type="predicted"/>
<dbReference type="InterPro" id="IPR000560">
    <property type="entry name" value="His_Pase_clade-2"/>
</dbReference>
<comment type="caution">
    <text evidence="4">The sequence shown here is derived from an EMBL/GenBank/DDBJ whole genome shotgun (WGS) entry which is preliminary data.</text>
</comment>
<dbReference type="OrthoDB" id="6509975at2759"/>
<dbReference type="PANTHER" id="PTHR20963">
    <property type="entry name" value="MULTIPLE INOSITOL POLYPHOSPHATE PHOSPHATASE-RELATED"/>
    <property type="match status" value="1"/>
</dbReference>
<keyword evidence="3" id="KW-0732">Signal</keyword>
<dbReference type="GO" id="GO:0003993">
    <property type="term" value="F:acid phosphatase activity"/>
    <property type="evidence" value="ECO:0007669"/>
    <property type="project" value="TreeGrafter"/>
</dbReference>
<gene>
    <name evidence="4" type="ORF">CROQUDRAFT_660242</name>
</gene>
<keyword evidence="5" id="KW-1185">Reference proteome</keyword>
<dbReference type="PANTHER" id="PTHR20963:SF42">
    <property type="entry name" value="PHOSPHOGLYCERATE MUTASE-LIKE PROTEIN"/>
    <property type="match status" value="1"/>
</dbReference>
<dbReference type="Pfam" id="PF00328">
    <property type="entry name" value="His_Phos_2"/>
    <property type="match status" value="1"/>
</dbReference>
<protein>
    <recommendedName>
        <fullName evidence="6">Phosphoglycerate mutase-like protein</fullName>
    </recommendedName>
</protein>
<keyword evidence="1" id="KW-0378">Hydrolase</keyword>
<evidence type="ECO:0000313" key="4">
    <source>
        <dbReference type="EMBL" id="KAG0144274.1"/>
    </source>
</evidence>
<organism evidence="4 5">
    <name type="scientific">Cronartium quercuum f. sp. fusiforme G11</name>
    <dbReference type="NCBI Taxonomy" id="708437"/>
    <lineage>
        <taxon>Eukaryota</taxon>
        <taxon>Fungi</taxon>
        <taxon>Dikarya</taxon>
        <taxon>Basidiomycota</taxon>
        <taxon>Pucciniomycotina</taxon>
        <taxon>Pucciniomycetes</taxon>
        <taxon>Pucciniales</taxon>
        <taxon>Coleosporiaceae</taxon>
        <taxon>Cronartium</taxon>
    </lineage>
</organism>
<dbReference type="AlphaFoldDB" id="A0A9P6NHL7"/>
<dbReference type="SUPFAM" id="SSF53254">
    <property type="entry name" value="Phosphoglycerate mutase-like"/>
    <property type="match status" value="1"/>
</dbReference>
<name>A0A9P6NHL7_9BASI</name>
<dbReference type="Proteomes" id="UP000886653">
    <property type="component" value="Unassembled WGS sequence"/>
</dbReference>
<evidence type="ECO:0000256" key="1">
    <source>
        <dbReference type="ARBA" id="ARBA00022801"/>
    </source>
</evidence>
<evidence type="ECO:0000256" key="2">
    <source>
        <dbReference type="SAM" id="MobiDB-lite"/>
    </source>
</evidence>
<feature type="signal peptide" evidence="3">
    <location>
        <begin position="1"/>
        <end position="20"/>
    </location>
</feature>
<dbReference type="PROSITE" id="PS00616">
    <property type="entry name" value="HIS_ACID_PHOSPHAT_1"/>
    <property type="match status" value="1"/>
</dbReference>
<evidence type="ECO:0000313" key="5">
    <source>
        <dbReference type="Proteomes" id="UP000886653"/>
    </source>
</evidence>
<sequence length="548" mass="60659">MLPSSTLILIIALELNLALASSVPVPASQTNQSLYFPTESTLGYAGPTQYGAEPSLIENAVQPMLNSHFPILDFNSDHPLHQTQQTNQTERVDSNEVSRPPIYEWGNLSPMYSLPPQTFSIQHGPGILGGCKVEQVHLVHRHGARYPTGGTSLPAFGRRIQAAQTNHQLHAKGALEFLNQWNYQLGAEVLTPFGRSQMFQLGVSYRQRYGSLLEKMAGRLPVFRTTTQDRMYKSAINFAAGFFGIPSDNEYHQSILIENKGFNNSLAPYYVCPNSVKPGIGDLGSKISDKWVDIYLQPAVQRLNKLVEPFKFNTSDLYTMQQLCSYETVAFGTSKFCTLFTQKEWLDYAYANDLNFWYSFSFGNPTSAALGLGYAQELLARLSGQRLPLSTSSVNTTLYNNPHTFPLDQSIYVDATHDIVLSSIVVALNLTSLASGGPLPTQHRDPHRSFRVEQIAPFGAQIATQVLSCPVNGTSQNFVRIILNDAVVPLNGLGNCGSDQKWGLCRIENFISSLKIRVNEIDFKKACFGKYNYRISSSGGGITNGRIL</sequence>